<sequence length="94" mass="10577">MRQTLQTRQASCPTRHVTPPDTIDWFSEGVGRLTTYSLQEAPCACRKTEHIRILDLGFSSRGKVIKKRFGYRLVRNKGWNGKGGGCGVPNEELL</sequence>
<accession>A0AAV4TI16</accession>
<dbReference type="EMBL" id="BPLQ01009685">
    <property type="protein sequence ID" value="GIY45990.1"/>
    <property type="molecule type" value="Genomic_DNA"/>
</dbReference>
<gene>
    <name evidence="1" type="ORF">CDAR_539931</name>
</gene>
<protein>
    <submittedName>
        <fullName evidence="1">Uncharacterized protein</fullName>
    </submittedName>
</protein>
<proteinExistence type="predicted"/>
<keyword evidence="2" id="KW-1185">Reference proteome</keyword>
<comment type="caution">
    <text evidence="1">The sequence shown here is derived from an EMBL/GenBank/DDBJ whole genome shotgun (WGS) entry which is preliminary data.</text>
</comment>
<name>A0AAV4TI16_9ARAC</name>
<dbReference type="AlphaFoldDB" id="A0AAV4TI16"/>
<evidence type="ECO:0000313" key="2">
    <source>
        <dbReference type="Proteomes" id="UP001054837"/>
    </source>
</evidence>
<evidence type="ECO:0000313" key="1">
    <source>
        <dbReference type="EMBL" id="GIY45990.1"/>
    </source>
</evidence>
<organism evidence="1 2">
    <name type="scientific">Caerostris darwini</name>
    <dbReference type="NCBI Taxonomy" id="1538125"/>
    <lineage>
        <taxon>Eukaryota</taxon>
        <taxon>Metazoa</taxon>
        <taxon>Ecdysozoa</taxon>
        <taxon>Arthropoda</taxon>
        <taxon>Chelicerata</taxon>
        <taxon>Arachnida</taxon>
        <taxon>Araneae</taxon>
        <taxon>Araneomorphae</taxon>
        <taxon>Entelegynae</taxon>
        <taxon>Araneoidea</taxon>
        <taxon>Araneidae</taxon>
        <taxon>Caerostris</taxon>
    </lineage>
</organism>
<reference evidence="1 2" key="1">
    <citation type="submission" date="2021-06" db="EMBL/GenBank/DDBJ databases">
        <title>Caerostris darwini draft genome.</title>
        <authorList>
            <person name="Kono N."/>
            <person name="Arakawa K."/>
        </authorList>
    </citation>
    <scope>NUCLEOTIDE SEQUENCE [LARGE SCALE GENOMIC DNA]</scope>
</reference>
<dbReference type="Proteomes" id="UP001054837">
    <property type="component" value="Unassembled WGS sequence"/>
</dbReference>